<keyword evidence="1" id="KW-0285">Flavoprotein</keyword>
<keyword evidence="7" id="KW-1185">Reference proteome</keyword>
<dbReference type="InterPro" id="IPR051104">
    <property type="entry name" value="FAD_monoxygenase"/>
</dbReference>
<evidence type="ECO:0000256" key="4">
    <source>
        <dbReference type="SAM" id="MobiDB-lite"/>
    </source>
</evidence>
<evidence type="ECO:0000259" key="5">
    <source>
        <dbReference type="Pfam" id="PF01494"/>
    </source>
</evidence>
<dbReference type="SUPFAM" id="SSF51905">
    <property type="entry name" value="FAD/NAD(P)-binding domain"/>
    <property type="match status" value="1"/>
</dbReference>
<dbReference type="EMBL" id="CAOQHR010000013">
    <property type="protein sequence ID" value="CAI6342109.1"/>
    <property type="molecule type" value="Genomic_DNA"/>
</dbReference>
<proteinExistence type="predicted"/>
<keyword evidence="3" id="KW-0560">Oxidoreductase</keyword>
<evidence type="ECO:0000256" key="2">
    <source>
        <dbReference type="ARBA" id="ARBA00022827"/>
    </source>
</evidence>
<keyword evidence="2" id="KW-0274">FAD</keyword>
<dbReference type="PANTHER" id="PTHR46720">
    <property type="entry name" value="HYDROXYLASE, PUTATIVE (AFU_ORTHOLOGUE AFUA_3G01460)-RELATED"/>
    <property type="match status" value="1"/>
</dbReference>
<feature type="region of interest" description="Disordered" evidence="4">
    <location>
        <begin position="1"/>
        <end position="28"/>
    </location>
</feature>
<reference evidence="6" key="1">
    <citation type="submission" date="2023-01" db="EMBL/GenBank/DDBJ databases">
        <authorList>
            <person name="Van Ghelder C."/>
            <person name="Rancurel C."/>
        </authorList>
    </citation>
    <scope>NUCLEOTIDE SEQUENCE</scope>
    <source>
        <strain evidence="6">CNCM I-4278</strain>
    </source>
</reference>
<evidence type="ECO:0000313" key="7">
    <source>
        <dbReference type="Proteomes" id="UP001152607"/>
    </source>
</evidence>
<protein>
    <recommendedName>
        <fullName evidence="5">FAD-binding domain-containing protein</fullName>
    </recommendedName>
</protein>
<dbReference type="GO" id="GO:0044550">
    <property type="term" value="P:secondary metabolite biosynthetic process"/>
    <property type="evidence" value="ECO:0007669"/>
    <property type="project" value="TreeGrafter"/>
</dbReference>
<dbReference type="InterPro" id="IPR002938">
    <property type="entry name" value="FAD-bd"/>
</dbReference>
<evidence type="ECO:0000256" key="1">
    <source>
        <dbReference type="ARBA" id="ARBA00022630"/>
    </source>
</evidence>
<dbReference type="InterPro" id="IPR036188">
    <property type="entry name" value="FAD/NAD-bd_sf"/>
</dbReference>
<comment type="caution">
    <text evidence="6">The sequence shown here is derived from an EMBL/GenBank/DDBJ whole genome shotgun (WGS) entry which is preliminary data.</text>
</comment>
<dbReference type="Gene3D" id="3.50.50.60">
    <property type="entry name" value="FAD/NAD(P)-binding domain"/>
    <property type="match status" value="1"/>
</dbReference>
<evidence type="ECO:0000256" key="3">
    <source>
        <dbReference type="ARBA" id="ARBA00023002"/>
    </source>
</evidence>
<dbReference type="Proteomes" id="UP001152607">
    <property type="component" value="Unassembled WGS sequence"/>
</dbReference>
<organism evidence="6 7">
    <name type="scientific">Periconia digitata</name>
    <dbReference type="NCBI Taxonomy" id="1303443"/>
    <lineage>
        <taxon>Eukaryota</taxon>
        <taxon>Fungi</taxon>
        <taxon>Dikarya</taxon>
        <taxon>Ascomycota</taxon>
        <taxon>Pezizomycotina</taxon>
        <taxon>Dothideomycetes</taxon>
        <taxon>Pleosporomycetidae</taxon>
        <taxon>Pleosporales</taxon>
        <taxon>Massarineae</taxon>
        <taxon>Periconiaceae</taxon>
        <taxon>Periconia</taxon>
    </lineage>
</organism>
<sequence length="453" mass="50109">MFSPPHTNGHPTNGFPNGHSNCHTNGNTNDVNDPRLSIGLVGGGIAGLCTAISILKQSPQIALTIYEKCQSFHEIGAGVAIQPNARRALGLIDPALLTSFDKIATRNLWPSKRDNWFDIRVGINIAGKKAGDLIHSPKCLEGQAAVHRAKFLDEMVKLVPEGICKFNKRVSEIEELIGEDGNIDMRLRFSDGTEAVHDAVIGCDGVKSKVRPFVAPGCEPTFTGKYCHRGVIPMEKAIEVLGEELAMNNNIYLGRHGHVSSLPIEQGKFISVTIFGNKSTWDDKEWVVQTNHKDMLRDLSGWGTQIRNLVPLTAHTTVYALFDLLEHPLPSFAHNNVIVIGDAAHGGTPFQGSGAGMAIEDAYVLGEILTLVHQKKDLRKAFLAFNQVRKERTQTQVRTGRESGHFWAGDDKEIGYDWDVMPGYMETRMHWIWDEDLEREVEVARIFMGVQGC</sequence>
<dbReference type="AlphaFoldDB" id="A0A9W4XS01"/>
<dbReference type="GO" id="GO:0071949">
    <property type="term" value="F:FAD binding"/>
    <property type="evidence" value="ECO:0007669"/>
    <property type="project" value="InterPro"/>
</dbReference>
<dbReference type="PRINTS" id="PR00420">
    <property type="entry name" value="RNGMNOXGNASE"/>
</dbReference>
<dbReference type="GO" id="GO:0016491">
    <property type="term" value="F:oxidoreductase activity"/>
    <property type="evidence" value="ECO:0007669"/>
    <property type="project" value="UniProtKB-KW"/>
</dbReference>
<feature type="domain" description="FAD-binding" evidence="5">
    <location>
        <begin position="176"/>
        <end position="395"/>
    </location>
</feature>
<dbReference type="PANTHER" id="PTHR46720:SF3">
    <property type="entry name" value="FAD-BINDING DOMAIN-CONTAINING PROTEIN-RELATED"/>
    <property type="match status" value="1"/>
</dbReference>
<dbReference type="Pfam" id="PF01494">
    <property type="entry name" value="FAD_binding_3"/>
    <property type="match status" value="1"/>
</dbReference>
<accession>A0A9W4XS01</accession>
<name>A0A9W4XS01_9PLEO</name>
<evidence type="ECO:0000313" key="6">
    <source>
        <dbReference type="EMBL" id="CAI6342109.1"/>
    </source>
</evidence>
<gene>
    <name evidence="6" type="ORF">PDIGIT_LOCUS15312</name>
</gene>
<dbReference type="OrthoDB" id="417877at2759"/>
<dbReference type="SUPFAM" id="SSF54373">
    <property type="entry name" value="FAD-linked reductases, C-terminal domain"/>
    <property type="match status" value="1"/>
</dbReference>